<keyword evidence="2" id="KW-1133">Transmembrane helix</keyword>
<feature type="transmembrane region" description="Helical" evidence="2">
    <location>
        <begin position="215"/>
        <end position="238"/>
    </location>
</feature>
<comment type="caution">
    <text evidence="3">The sequence shown here is derived from an EMBL/GenBank/DDBJ whole genome shotgun (WGS) entry which is preliminary data.</text>
</comment>
<name>A0A1X2HV78_SYNRA</name>
<dbReference type="GO" id="GO:0015079">
    <property type="term" value="F:potassium ion transmembrane transporter activity"/>
    <property type="evidence" value="ECO:0007669"/>
    <property type="project" value="InterPro"/>
</dbReference>
<evidence type="ECO:0000256" key="1">
    <source>
        <dbReference type="SAM" id="MobiDB-lite"/>
    </source>
</evidence>
<dbReference type="EMBL" id="MCGN01000001">
    <property type="protein sequence ID" value="ORZ03453.1"/>
    <property type="molecule type" value="Genomic_DNA"/>
</dbReference>
<feature type="transmembrane region" description="Helical" evidence="2">
    <location>
        <begin position="29"/>
        <end position="47"/>
    </location>
</feature>
<protein>
    <submittedName>
        <fullName evidence="3">Uncharacterized protein</fullName>
    </submittedName>
</protein>
<feature type="region of interest" description="Disordered" evidence="1">
    <location>
        <begin position="341"/>
        <end position="374"/>
    </location>
</feature>
<keyword evidence="2" id="KW-0472">Membrane</keyword>
<dbReference type="Pfam" id="PF16944">
    <property type="entry name" value="KCH"/>
    <property type="match status" value="1"/>
</dbReference>
<sequence>MCWSSSDGPKWKREVVRDHKFDYVDMDEFYDPSCMGYISYAFVFLLVLKSVAVYLADLWSAISLLALGSELYAEPVIPSETSKWIFLASIIASFLLLGWDIFKAKRIIASRDISYAFTSIIASRYYSLKNYRYHCLFRKISNSRKRIDKIAFFIFFTLKGWKRLFVAEAPRQIINIVTLTALVPKWFQMREGTLVLHNKALGKDIVQQIMTGTMAFSIVIFGISFILVCIAAIMYIPLLCHIRGNLKEYCCHKVDKRILELLQKQARKRVAQNHAKKWPKKAAKQHEATPKPTLPNVDMEPSSTYNYHPEDRHYFARRYSGFSNQSSDQLGLMAHVQPQPWSSQQHLVSPHISPLPYNSSPQMSPMPHYHHQYG</sequence>
<evidence type="ECO:0000256" key="2">
    <source>
        <dbReference type="SAM" id="Phobius"/>
    </source>
</evidence>
<dbReference type="GO" id="GO:0005886">
    <property type="term" value="C:plasma membrane"/>
    <property type="evidence" value="ECO:0007669"/>
    <property type="project" value="InterPro"/>
</dbReference>
<accession>A0A1X2HV78</accession>
<dbReference type="PANTHER" id="PTHR36424:SF1">
    <property type="entry name" value="LOW AFFINITY K(+) TRANSPORTER 1-RELATED"/>
    <property type="match status" value="1"/>
</dbReference>
<feature type="region of interest" description="Disordered" evidence="1">
    <location>
        <begin position="273"/>
        <end position="302"/>
    </location>
</feature>
<evidence type="ECO:0000313" key="4">
    <source>
        <dbReference type="Proteomes" id="UP000242180"/>
    </source>
</evidence>
<dbReference type="InterPro" id="IPR031606">
    <property type="entry name" value="Kch1/2"/>
</dbReference>
<dbReference type="PANTHER" id="PTHR36424">
    <property type="entry name" value="PHEROMONE-REGULATED MEMBRANE PROTEIN 6"/>
    <property type="match status" value="1"/>
</dbReference>
<keyword evidence="4" id="KW-1185">Reference proteome</keyword>
<dbReference type="Proteomes" id="UP000242180">
    <property type="component" value="Unassembled WGS sequence"/>
</dbReference>
<organism evidence="3 4">
    <name type="scientific">Syncephalastrum racemosum</name>
    <name type="common">Filamentous fungus</name>
    <dbReference type="NCBI Taxonomy" id="13706"/>
    <lineage>
        <taxon>Eukaryota</taxon>
        <taxon>Fungi</taxon>
        <taxon>Fungi incertae sedis</taxon>
        <taxon>Mucoromycota</taxon>
        <taxon>Mucoromycotina</taxon>
        <taxon>Mucoromycetes</taxon>
        <taxon>Mucorales</taxon>
        <taxon>Syncephalastraceae</taxon>
        <taxon>Syncephalastrum</taxon>
    </lineage>
</organism>
<feature type="transmembrane region" description="Helical" evidence="2">
    <location>
        <begin position="84"/>
        <end position="102"/>
    </location>
</feature>
<evidence type="ECO:0000313" key="3">
    <source>
        <dbReference type="EMBL" id="ORZ03453.1"/>
    </source>
</evidence>
<dbReference type="OMA" id="GCVFIPF"/>
<dbReference type="OrthoDB" id="2128042at2759"/>
<reference evidence="3 4" key="1">
    <citation type="submission" date="2016-07" db="EMBL/GenBank/DDBJ databases">
        <title>Pervasive Adenine N6-methylation of Active Genes in Fungi.</title>
        <authorList>
            <consortium name="DOE Joint Genome Institute"/>
            <person name="Mondo S.J."/>
            <person name="Dannebaum R.O."/>
            <person name="Kuo R.C."/>
            <person name="Labutti K."/>
            <person name="Haridas S."/>
            <person name="Kuo A."/>
            <person name="Salamov A."/>
            <person name="Ahrendt S.R."/>
            <person name="Lipzen A."/>
            <person name="Sullivan W."/>
            <person name="Andreopoulos W.B."/>
            <person name="Clum A."/>
            <person name="Lindquist E."/>
            <person name="Daum C."/>
            <person name="Ramamoorthy G.K."/>
            <person name="Gryganskyi A."/>
            <person name="Culley D."/>
            <person name="Magnuson J.K."/>
            <person name="James T.Y."/>
            <person name="O'Malley M.A."/>
            <person name="Stajich J.E."/>
            <person name="Spatafora J.W."/>
            <person name="Visel A."/>
            <person name="Grigoriev I.V."/>
        </authorList>
    </citation>
    <scope>NUCLEOTIDE SEQUENCE [LARGE SCALE GENOMIC DNA]</scope>
    <source>
        <strain evidence="3 4">NRRL 2496</strain>
    </source>
</reference>
<proteinExistence type="predicted"/>
<dbReference type="AlphaFoldDB" id="A0A1X2HV78"/>
<dbReference type="InParanoid" id="A0A1X2HV78"/>
<dbReference type="STRING" id="13706.A0A1X2HV78"/>
<feature type="compositionally biased region" description="Basic residues" evidence="1">
    <location>
        <begin position="273"/>
        <end position="283"/>
    </location>
</feature>
<keyword evidence="2" id="KW-0812">Transmembrane</keyword>
<gene>
    <name evidence="3" type="ORF">BCR43DRAFT_483392</name>
</gene>